<evidence type="ECO:0000259" key="3">
    <source>
        <dbReference type="PROSITE" id="PS50975"/>
    </source>
</evidence>
<dbReference type="AlphaFoldDB" id="A0A975T1Z8"/>
<proteinExistence type="predicted"/>
<dbReference type="GO" id="GO:0005524">
    <property type="term" value="F:ATP binding"/>
    <property type="evidence" value="ECO:0007669"/>
    <property type="project" value="UniProtKB-UniRule"/>
</dbReference>
<evidence type="ECO:0000313" key="5">
    <source>
        <dbReference type="Proteomes" id="UP000683575"/>
    </source>
</evidence>
<feature type="region of interest" description="Disordered" evidence="2">
    <location>
        <begin position="1"/>
        <end position="20"/>
    </location>
</feature>
<evidence type="ECO:0000256" key="1">
    <source>
        <dbReference type="PROSITE-ProRule" id="PRU00409"/>
    </source>
</evidence>
<accession>A0A975T1Z8</accession>
<reference evidence="4" key="1">
    <citation type="submission" date="2021-06" db="EMBL/GenBank/DDBJ databases">
        <title>Complete genome sequence of Nocardioides sp. G188.</title>
        <authorList>
            <person name="Im W.-T."/>
        </authorList>
    </citation>
    <scope>NUCLEOTIDE SEQUENCE</scope>
    <source>
        <strain evidence="4">G188</strain>
    </source>
</reference>
<keyword evidence="5" id="KW-1185">Reference proteome</keyword>
<evidence type="ECO:0000256" key="2">
    <source>
        <dbReference type="SAM" id="MobiDB-lite"/>
    </source>
</evidence>
<organism evidence="4 5">
    <name type="scientific">Nocardioides panacis</name>
    <dbReference type="NCBI Taxonomy" id="2849501"/>
    <lineage>
        <taxon>Bacteria</taxon>
        <taxon>Bacillati</taxon>
        <taxon>Actinomycetota</taxon>
        <taxon>Actinomycetes</taxon>
        <taxon>Propionibacteriales</taxon>
        <taxon>Nocardioidaceae</taxon>
        <taxon>Nocardioides</taxon>
    </lineage>
</organism>
<dbReference type="EMBL" id="CP077062">
    <property type="protein sequence ID" value="QWZ09555.1"/>
    <property type="molecule type" value="Genomic_DNA"/>
</dbReference>
<keyword evidence="1" id="KW-0067">ATP-binding</keyword>
<evidence type="ECO:0000313" key="4">
    <source>
        <dbReference type="EMBL" id="QWZ09555.1"/>
    </source>
</evidence>
<protein>
    <submittedName>
        <fullName evidence="4">ATP-grasp domain-containing protein</fullName>
    </submittedName>
</protein>
<gene>
    <name evidence="4" type="ORF">KRR39_07325</name>
</gene>
<dbReference type="Proteomes" id="UP000683575">
    <property type="component" value="Chromosome"/>
</dbReference>
<dbReference type="RefSeq" id="WP_216941401.1">
    <property type="nucleotide sequence ID" value="NZ_CP077062.1"/>
</dbReference>
<dbReference type="GO" id="GO:0046872">
    <property type="term" value="F:metal ion binding"/>
    <property type="evidence" value="ECO:0007669"/>
    <property type="project" value="InterPro"/>
</dbReference>
<dbReference type="PROSITE" id="PS50975">
    <property type="entry name" value="ATP_GRASP"/>
    <property type="match status" value="1"/>
</dbReference>
<dbReference type="KEGG" id="nps:KRR39_07325"/>
<name>A0A975T1Z8_9ACTN</name>
<dbReference type="InterPro" id="IPR011761">
    <property type="entry name" value="ATP-grasp"/>
</dbReference>
<dbReference type="Pfam" id="PF15632">
    <property type="entry name" value="ATPgrasp_Ter"/>
    <property type="match status" value="1"/>
</dbReference>
<sequence>MRGTLASRWARPAGRGGDDADRHDELLRIVELNQLSGWALIATDDEDAATIARLHPALSEHLVLTVPPWDVLEAAYDKRVMHEVAARAGIAQPATMFPGSAEQLSHVERFPVVVKPAHKAVPNELTAAKCWRADDRVTLSALYQRACRLMEARALMVQELVAGDGQYSFAALCRDGRVLASLTARRTRQYPLDFGRASTFVQTIEDRTVEDDARRLLAAMRLTGLVEVEFKRDPTTGANLLLDVNARAWGWQSLGARAGVDFPYLLWLMACALPVRALDARPGVGWMRLVFDVPAAASAVRTGQLTVRDYLRSFRRPLVHAVIAADDPVPGLLDTVLLGSIFASRLRHGHVG</sequence>
<keyword evidence="1" id="KW-0547">Nucleotide-binding</keyword>
<feature type="domain" description="ATP-grasp" evidence="3">
    <location>
        <begin position="82"/>
        <end position="271"/>
    </location>
</feature>